<evidence type="ECO:0000256" key="9">
    <source>
        <dbReference type="ARBA" id="ARBA00023242"/>
    </source>
</evidence>
<evidence type="ECO:0000313" key="13">
    <source>
        <dbReference type="EMBL" id="CAB3382436.1"/>
    </source>
</evidence>
<dbReference type="InterPro" id="IPR013087">
    <property type="entry name" value="Znf_C2H2_type"/>
</dbReference>
<dbReference type="Proteomes" id="UP000494165">
    <property type="component" value="Unassembled WGS sequence"/>
</dbReference>
<dbReference type="SMART" id="SM00355">
    <property type="entry name" value="ZnF_C2H2"/>
    <property type="match status" value="2"/>
</dbReference>
<dbReference type="GO" id="GO:0008270">
    <property type="term" value="F:zinc ion binding"/>
    <property type="evidence" value="ECO:0007669"/>
    <property type="project" value="UniProtKB-KW"/>
</dbReference>
<feature type="domain" description="C2H2-type" evidence="12">
    <location>
        <begin position="426"/>
        <end position="453"/>
    </location>
</feature>
<feature type="region of interest" description="Disordered" evidence="11">
    <location>
        <begin position="186"/>
        <end position="225"/>
    </location>
</feature>
<keyword evidence="7" id="KW-0238">DNA-binding</keyword>
<dbReference type="PROSITE" id="PS00028">
    <property type="entry name" value="ZINC_FINGER_C2H2_1"/>
    <property type="match status" value="2"/>
</dbReference>
<dbReference type="PROSITE" id="PS50157">
    <property type="entry name" value="ZINC_FINGER_C2H2_2"/>
    <property type="match status" value="2"/>
</dbReference>
<evidence type="ECO:0000256" key="7">
    <source>
        <dbReference type="ARBA" id="ARBA00023125"/>
    </source>
</evidence>
<keyword evidence="9" id="KW-0539">Nucleus</keyword>
<evidence type="ECO:0000256" key="2">
    <source>
        <dbReference type="ARBA" id="ARBA00022723"/>
    </source>
</evidence>
<keyword evidence="2" id="KW-0479">Metal-binding</keyword>
<name>A0A8S1DMX2_9INSE</name>
<keyword evidence="14" id="KW-1185">Reference proteome</keyword>
<feature type="domain" description="C2H2-type" evidence="12">
    <location>
        <begin position="398"/>
        <end position="425"/>
    </location>
</feature>
<evidence type="ECO:0000256" key="5">
    <source>
        <dbReference type="ARBA" id="ARBA00022833"/>
    </source>
</evidence>
<dbReference type="FunFam" id="3.30.160.60:FF:000096">
    <property type="entry name" value="Zinc finger and BTB domain-containing protein 18 isoform 1"/>
    <property type="match status" value="1"/>
</dbReference>
<dbReference type="GO" id="GO:0000981">
    <property type="term" value="F:DNA-binding transcription factor activity, RNA polymerase II-specific"/>
    <property type="evidence" value="ECO:0007669"/>
    <property type="project" value="TreeGrafter"/>
</dbReference>
<feature type="compositionally biased region" description="Low complexity" evidence="11">
    <location>
        <begin position="204"/>
        <end position="219"/>
    </location>
</feature>
<dbReference type="FunFam" id="3.30.160.60:FF:001385">
    <property type="entry name" value="zinc finger protein 774"/>
    <property type="match status" value="1"/>
</dbReference>
<gene>
    <name evidence="13" type="ORF">CLODIP_2_CD01452</name>
</gene>
<keyword evidence="3" id="KW-0677">Repeat</keyword>
<keyword evidence="4 10" id="KW-0863">Zinc-finger</keyword>
<evidence type="ECO:0000259" key="12">
    <source>
        <dbReference type="PROSITE" id="PS50157"/>
    </source>
</evidence>
<evidence type="ECO:0000313" key="14">
    <source>
        <dbReference type="Proteomes" id="UP000494165"/>
    </source>
</evidence>
<dbReference type="GO" id="GO:0000977">
    <property type="term" value="F:RNA polymerase II transcription regulatory region sequence-specific DNA binding"/>
    <property type="evidence" value="ECO:0007669"/>
    <property type="project" value="TreeGrafter"/>
</dbReference>
<reference evidence="13 14" key="1">
    <citation type="submission" date="2020-04" db="EMBL/GenBank/DDBJ databases">
        <authorList>
            <person name="Alioto T."/>
            <person name="Alioto T."/>
            <person name="Gomez Garrido J."/>
        </authorList>
    </citation>
    <scope>NUCLEOTIDE SEQUENCE [LARGE SCALE GENOMIC DNA]</scope>
</reference>
<comment type="subcellular location">
    <subcellularLocation>
        <location evidence="1">Nucleus</location>
    </subcellularLocation>
</comment>
<dbReference type="InterPro" id="IPR036236">
    <property type="entry name" value="Znf_C2H2_sf"/>
</dbReference>
<comment type="caution">
    <text evidence="13">The sequence shown here is derived from an EMBL/GenBank/DDBJ whole genome shotgun (WGS) entry which is preliminary data.</text>
</comment>
<accession>A0A8S1DMX2</accession>
<dbReference type="PANTHER" id="PTHR14196">
    <property type="entry name" value="ODD-SKIPPED - RELATED"/>
    <property type="match status" value="1"/>
</dbReference>
<keyword evidence="5" id="KW-0862">Zinc</keyword>
<evidence type="ECO:0000256" key="3">
    <source>
        <dbReference type="ARBA" id="ARBA00022737"/>
    </source>
</evidence>
<dbReference type="OrthoDB" id="6077919at2759"/>
<evidence type="ECO:0000256" key="11">
    <source>
        <dbReference type="SAM" id="MobiDB-lite"/>
    </source>
</evidence>
<keyword evidence="6" id="KW-0805">Transcription regulation</keyword>
<evidence type="ECO:0000256" key="10">
    <source>
        <dbReference type="PROSITE-ProRule" id="PRU00042"/>
    </source>
</evidence>
<evidence type="ECO:0000256" key="1">
    <source>
        <dbReference type="ARBA" id="ARBA00004123"/>
    </source>
</evidence>
<dbReference type="SUPFAM" id="SSF57667">
    <property type="entry name" value="beta-beta-alpha zinc fingers"/>
    <property type="match status" value="1"/>
</dbReference>
<dbReference type="Gene3D" id="3.30.160.60">
    <property type="entry name" value="Classic Zinc Finger"/>
    <property type="match status" value="2"/>
</dbReference>
<evidence type="ECO:0000256" key="6">
    <source>
        <dbReference type="ARBA" id="ARBA00023015"/>
    </source>
</evidence>
<protein>
    <recommendedName>
        <fullName evidence="12">C2H2-type domain-containing protein</fullName>
    </recommendedName>
</protein>
<dbReference type="GO" id="GO:0009880">
    <property type="term" value="P:embryonic pattern specification"/>
    <property type="evidence" value="ECO:0007669"/>
    <property type="project" value="TreeGrafter"/>
</dbReference>
<dbReference type="GO" id="GO:0005634">
    <property type="term" value="C:nucleus"/>
    <property type="evidence" value="ECO:0007669"/>
    <property type="project" value="UniProtKB-SubCell"/>
</dbReference>
<dbReference type="AlphaFoldDB" id="A0A8S1DMX2"/>
<dbReference type="Pfam" id="PF00096">
    <property type="entry name" value="zf-C2H2"/>
    <property type="match status" value="2"/>
</dbReference>
<dbReference type="InterPro" id="IPR050717">
    <property type="entry name" value="C2H2-ZF_Transcription_Reg"/>
</dbReference>
<evidence type="ECO:0000256" key="8">
    <source>
        <dbReference type="ARBA" id="ARBA00023163"/>
    </source>
</evidence>
<sequence length="464" mass="50599">MDISEALRNEDLSKADFFDFVTCPELSDSGRLIRGSPQGANGFVDSLQELKETNNNHLPSTDGFEQLLWNSAGQPVNGDLVKTEPVKLTPYEDWNKLWGHAVVTTEPVGSTSVPRNNNNNNNNTDGAIYTLTVLNGETNNQNWFSPKPEDQIPQQEIESLLNIMAPTNGFRADALDLVNSPSAATTFNYADEPPPPPPTAMPCTNSTSSNTSTTTTTSSDPLLNESDESIHNSLLRSALQGKASFLSTRYNIKFEQSCDDVSTEMGHTNGVGGGGVRAGGAQSDRLVAGRLNLDSEPSSMDELLLSQLDATYDYEKLRRIEDEVAESVQQYCSHAPDDSIFKLAAENGVLQPTNQAVATPPAKVKKYSKRSKASAADKANNAANAINNGGVRKERSLHYCTICSKGFKDKYSVNVHIRTHTGEKPFACTICGKSFRQKAHLAKHYQTHTQKTLSNSPNHKSSKR</sequence>
<dbReference type="PANTHER" id="PTHR14196:SF10">
    <property type="entry name" value="C2H2-TYPE DOMAIN-CONTAINING PROTEIN"/>
    <property type="match status" value="1"/>
</dbReference>
<evidence type="ECO:0000256" key="4">
    <source>
        <dbReference type="ARBA" id="ARBA00022771"/>
    </source>
</evidence>
<dbReference type="GO" id="GO:0048619">
    <property type="term" value="P:embryonic hindgut morphogenesis"/>
    <property type="evidence" value="ECO:0007669"/>
    <property type="project" value="TreeGrafter"/>
</dbReference>
<organism evidence="13 14">
    <name type="scientific">Cloeon dipterum</name>
    <dbReference type="NCBI Taxonomy" id="197152"/>
    <lineage>
        <taxon>Eukaryota</taxon>
        <taxon>Metazoa</taxon>
        <taxon>Ecdysozoa</taxon>
        <taxon>Arthropoda</taxon>
        <taxon>Hexapoda</taxon>
        <taxon>Insecta</taxon>
        <taxon>Pterygota</taxon>
        <taxon>Palaeoptera</taxon>
        <taxon>Ephemeroptera</taxon>
        <taxon>Pisciforma</taxon>
        <taxon>Baetidae</taxon>
        <taxon>Cloeon</taxon>
    </lineage>
</organism>
<dbReference type="EMBL" id="CADEPI010000271">
    <property type="protein sequence ID" value="CAB3382436.1"/>
    <property type="molecule type" value="Genomic_DNA"/>
</dbReference>
<proteinExistence type="predicted"/>
<keyword evidence="8" id="KW-0804">Transcription</keyword>